<organism evidence="2 3">
    <name type="scientific">Aminobacter aganoensis</name>
    <dbReference type="NCBI Taxonomy" id="83264"/>
    <lineage>
        <taxon>Bacteria</taxon>
        <taxon>Pseudomonadati</taxon>
        <taxon>Pseudomonadota</taxon>
        <taxon>Alphaproteobacteria</taxon>
        <taxon>Hyphomicrobiales</taxon>
        <taxon>Phyllobacteriaceae</taxon>
        <taxon>Aminobacter</taxon>
    </lineage>
</organism>
<evidence type="ECO:0000313" key="2">
    <source>
        <dbReference type="EMBL" id="MBB6355811.1"/>
    </source>
</evidence>
<dbReference type="Proteomes" id="UP000536262">
    <property type="component" value="Unassembled WGS sequence"/>
</dbReference>
<feature type="region of interest" description="Disordered" evidence="1">
    <location>
        <begin position="134"/>
        <end position="213"/>
    </location>
</feature>
<protein>
    <submittedName>
        <fullName evidence="2">Uncharacterized protein</fullName>
    </submittedName>
</protein>
<comment type="caution">
    <text evidence="2">The sequence shown here is derived from an EMBL/GenBank/DDBJ whole genome shotgun (WGS) entry which is preliminary data.</text>
</comment>
<name>A0A7X0F9X7_9HYPH</name>
<dbReference type="EMBL" id="JACHOU010000009">
    <property type="protein sequence ID" value="MBB6355811.1"/>
    <property type="molecule type" value="Genomic_DNA"/>
</dbReference>
<accession>A0A7X0F9X7</accession>
<reference evidence="2 3" key="1">
    <citation type="submission" date="2020-08" db="EMBL/GenBank/DDBJ databases">
        <title>Genomic Encyclopedia of Type Strains, Phase IV (KMG-IV): sequencing the most valuable type-strain genomes for metagenomic binning, comparative biology and taxonomic classification.</title>
        <authorList>
            <person name="Goeker M."/>
        </authorList>
    </citation>
    <scope>NUCLEOTIDE SEQUENCE [LARGE SCALE GENOMIC DNA]</scope>
    <source>
        <strain evidence="2 3">DSM 7051</strain>
    </source>
</reference>
<sequence length="213" mass="22679">MAWSTQCWLASGLKRRGLIGAGLLAAGGPALTGRPALGQTAHPAGHGASTTARGQGMVEPHRVAHGAMITVGDVDDVKGKMVAGATTIVRPGHVATVAYRHQPLMRLASQKMCGGIAIRLQIGTRREREAVSKRFLGSRMHAGVTNQEKTMPQEKPGKHHDHPGHKPGDLDPHGHRDKEGMKEVPGEHHDHPGHKPGDLDPHGHRDKSGSTKK</sequence>
<dbReference type="RefSeq" id="WP_184700204.1">
    <property type="nucleotide sequence ID" value="NZ_BAABEG010000005.1"/>
</dbReference>
<gene>
    <name evidence="2" type="ORF">GGR00_003616</name>
</gene>
<keyword evidence="3" id="KW-1185">Reference proteome</keyword>
<evidence type="ECO:0000256" key="1">
    <source>
        <dbReference type="SAM" id="MobiDB-lite"/>
    </source>
</evidence>
<evidence type="ECO:0000313" key="3">
    <source>
        <dbReference type="Proteomes" id="UP000536262"/>
    </source>
</evidence>
<dbReference type="AlphaFoldDB" id="A0A7X0F9X7"/>
<feature type="compositionally biased region" description="Basic and acidic residues" evidence="1">
    <location>
        <begin position="164"/>
        <end position="213"/>
    </location>
</feature>
<proteinExistence type="predicted"/>